<feature type="compositionally biased region" description="Polar residues" evidence="1">
    <location>
        <begin position="65"/>
        <end position="95"/>
    </location>
</feature>
<comment type="caution">
    <text evidence="2">The sequence shown here is derived from an EMBL/GenBank/DDBJ whole genome shotgun (WGS) entry which is preliminary data.</text>
</comment>
<protein>
    <submittedName>
        <fullName evidence="2">Uncharacterized protein</fullName>
    </submittedName>
</protein>
<name>A0A2N3QMR7_9BIFI</name>
<dbReference type="RefSeq" id="WP_143252726.1">
    <property type="nucleotide sequence ID" value="NZ_PCGY01000010.1"/>
</dbReference>
<dbReference type="Proteomes" id="UP000233727">
    <property type="component" value="Unassembled WGS sequence"/>
</dbReference>
<organism evidence="2 3">
    <name type="scientific">Bifidobacterium thermophilum</name>
    <dbReference type="NCBI Taxonomy" id="33905"/>
    <lineage>
        <taxon>Bacteria</taxon>
        <taxon>Bacillati</taxon>
        <taxon>Actinomycetota</taxon>
        <taxon>Actinomycetes</taxon>
        <taxon>Bifidobacteriales</taxon>
        <taxon>Bifidobacteriaceae</taxon>
        <taxon>Bifidobacterium</taxon>
    </lineage>
</organism>
<dbReference type="AlphaFoldDB" id="A0A2N3QMR7"/>
<feature type="region of interest" description="Disordered" evidence="1">
    <location>
        <begin position="45"/>
        <end position="95"/>
    </location>
</feature>
<feature type="compositionally biased region" description="Polar residues" evidence="1">
    <location>
        <begin position="45"/>
        <end position="58"/>
    </location>
</feature>
<evidence type="ECO:0000313" key="2">
    <source>
        <dbReference type="EMBL" id="PKU92979.1"/>
    </source>
</evidence>
<accession>A0A2N3QMR7</accession>
<evidence type="ECO:0000256" key="1">
    <source>
        <dbReference type="SAM" id="MobiDB-lite"/>
    </source>
</evidence>
<reference evidence="2 3" key="1">
    <citation type="submission" date="2017-10" db="EMBL/GenBank/DDBJ databases">
        <title>Bifidobacterium genomics.</title>
        <authorList>
            <person name="Lugli G.A."/>
            <person name="Milani C."/>
            <person name="Mancabelli L."/>
        </authorList>
    </citation>
    <scope>NUCLEOTIDE SEQUENCE [LARGE SCALE GENOMIC DNA]</scope>
    <source>
        <strain evidence="2 3">1542B</strain>
    </source>
</reference>
<proteinExistence type="predicted"/>
<evidence type="ECO:0000313" key="3">
    <source>
        <dbReference type="Proteomes" id="UP000233727"/>
    </source>
</evidence>
<dbReference type="EMBL" id="PCGY01000010">
    <property type="protein sequence ID" value="PKU92979.1"/>
    <property type="molecule type" value="Genomic_DNA"/>
</dbReference>
<sequence length="95" mass="10268">MFPCEYSEIRSGNVQPDVQAVIPVKPIIHACPFATPFIAHPTALTQPHPSHAISTSSIPDRHNSITRYTTTPSNHALSTVSTQPHPTASCSPNRT</sequence>
<gene>
    <name evidence="2" type="ORF">CQR47_0463</name>
</gene>